<gene>
    <name evidence="1" type="ORF">IAC10_12460</name>
</gene>
<accession>A0A9D1JNV5</accession>
<evidence type="ECO:0000313" key="1">
    <source>
        <dbReference type="EMBL" id="HIS37412.1"/>
    </source>
</evidence>
<organism evidence="1 2">
    <name type="scientific">Candidatus Scatousia excrementigallinarum</name>
    <dbReference type="NCBI Taxonomy" id="2840935"/>
    <lineage>
        <taxon>Bacteria</taxon>
        <taxon>Candidatus Scatousia</taxon>
    </lineage>
</organism>
<sequence>MGNIILTALTKAERLAHYRAIHNAKGASEVVSTLVNSSDDVAKQARKLQRKAKYNSQFEYSPCTDMFIKETTTSPIGTTQRTQPASINTVVTKATSIAPVKLAPNEMKFFSENLSGVKQADIEQAIGEIFAIRNIEGLTGFTKKLGHKSAYSTRAMLEARFKDPQRYNEILTLANLNKQGKIKYFPRFVMPNGKTNPIVKQDMEAILSGRNYFEQFTTANTTEILAKTKVGDVFSIGDKMFVRDMNGYVPLKMDKQTYQLLFPPVDRYAMAQGNSQNCGVIATINNLVQVPTNRVKMYQMFEQQGNRVSVSAIGKPSDRTVFDLNNLRNLDDGILSDTGYGLKMLECKGAINRNGEMGLAAPSINDTNFCATLNALPIEHPTYSPLEINCALSNVFSPTRSRDVLTTAQNELKLLGKGRTLVSGGGGDYSLGTGNSHFISAYDFQNGNVIFANPNATADFQIVPVEKFVTDYMGKSIFQKLL</sequence>
<comment type="caution">
    <text evidence="1">The sequence shown here is derived from an EMBL/GenBank/DDBJ whole genome shotgun (WGS) entry which is preliminary data.</text>
</comment>
<dbReference type="AlphaFoldDB" id="A0A9D1JNV5"/>
<reference evidence="1" key="1">
    <citation type="submission" date="2020-10" db="EMBL/GenBank/DDBJ databases">
        <authorList>
            <person name="Gilroy R."/>
        </authorList>
    </citation>
    <scope>NUCLEOTIDE SEQUENCE</scope>
    <source>
        <strain evidence="1">6276</strain>
    </source>
</reference>
<dbReference type="EMBL" id="DVIU01000254">
    <property type="protein sequence ID" value="HIS37412.1"/>
    <property type="molecule type" value="Genomic_DNA"/>
</dbReference>
<proteinExistence type="predicted"/>
<evidence type="ECO:0000313" key="2">
    <source>
        <dbReference type="Proteomes" id="UP000823928"/>
    </source>
</evidence>
<name>A0A9D1JNV5_9BACT</name>
<dbReference type="Proteomes" id="UP000823928">
    <property type="component" value="Unassembled WGS sequence"/>
</dbReference>
<reference evidence="1" key="2">
    <citation type="journal article" date="2021" name="PeerJ">
        <title>Extensive microbial diversity within the chicken gut microbiome revealed by metagenomics and culture.</title>
        <authorList>
            <person name="Gilroy R."/>
            <person name="Ravi A."/>
            <person name="Getino M."/>
            <person name="Pursley I."/>
            <person name="Horton D.L."/>
            <person name="Alikhan N.F."/>
            <person name="Baker D."/>
            <person name="Gharbi K."/>
            <person name="Hall N."/>
            <person name="Watson M."/>
            <person name="Adriaenssens E.M."/>
            <person name="Foster-Nyarko E."/>
            <person name="Jarju S."/>
            <person name="Secka A."/>
            <person name="Antonio M."/>
            <person name="Oren A."/>
            <person name="Chaudhuri R.R."/>
            <person name="La Ragione R."/>
            <person name="Hildebrand F."/>
            <person name="Pallen M.J."/>
        </authorList>
    </citation>
    <scope>NUCLEOTIDE SEQUENCE</scope>
    <source>
        <strain evidence="1">6276</strain>
    </source>
</reference>
<protein>
    <submittedName>
        <fullName evidence="1">Uncharacterized protein</fullName>
    </submittedName>
</protein>